<evidence type="ECO:0000256" key="1">
    <source>
        <dbReference type="ARBA" id="ARBA00001750"/>
    </source>
</evidence>
<dbReference type="InterPro" id="IPR005814">
    <property type="entry name" value="Aminotrans_3"/>
</dbReference>
<dbReference type="KEGG" id="mpof:MPOR_19300"/>
<dbReference type="GO" id="GO:0042802">
    <property type="term" value="F:identical protein binding"/>
    <property type="evidence" value="ECO:0007669"/>
    <property type="project" value="TreeGrafter"/>
</dbReference>
<evidence type="ECO:0000256" key="12">
    <source>
        <dbReference type="ARBA" id="ARBA00030857"/>
    </source>
</evidence>
<protein>
    <recommendedName>
        <fullName evidence="12">(S)-3-amino-2-methylpropionate transaminase</fullName>
        <ecNumber evidence="6">2.6.1.19</ecNumber>
        <ecNumber evidence="5">2.6.1.22</ecNumber>
    </recommendedName>
    <alternativeName>
        <fullName evidence="13">GABA aminotransferase</fullName>
    </alternativeName>
    <alternativeName>
        <fullName evidence="11">Gamma-amino-N-butyrate transaminase</fullName>
    </alternativeName>
    <alternativeName>
        <fullName evidence="15">Glutamate:succinic semialdehyde transaminase</fullName>
    </alternativeName>
    <alternativeName>
        <fullName evidence="10">L-AIBAT</fullName>
    </alternativeName>
</protein>
<keyword evidence="18" id="KW-1185">Reference proteome</keyword>
<evidence type="ECO:0000256" key="15">
    <source>
        <dbReference type="ARBA" id="ARBA00050054"/>
    </source>
</evidence>
<dbReference type="Proteomes" id="UP000466785">
    <property type="component" value="Chromosome"/>
</dbReference>
<dbReference type="EC" id="2.6.1.22" evidence="5"/>
<evidence type="ECO:0000256" key="10">
    <source>
        <dbReference type="ARBA" id="ARBA00029760"/>
    </source>
</evidence>
<evidence type="ECO:0000256" key="14">
    <source>
        <dbReference type="ARBA" id="ARBA00048021"/>
    </source>
</evidence>
<name>A0A6N4V8F1_9MYCO</name>
<reference evidence="17 18" key="1">
    <citation type="journal article" date="2019" name="Emerg. Microbes Infect.">
        <title>Comprehensive subspecies identification of 175 nontuberculous mycobacteria species based on 7547 genomic profiles.</title>
        <authorList>
            <person name="Matsumoto Y."/>
            <person name="Kinjo T."/>
            <person name="Motooka D."/>
            <person name="Nabeya D."/>
            <person name="Jung N."/>
            <person name="Uechi K."/>
            <person name="Horii T."/>
            <person name="Iida T."/>
            <person name="Fujita J."/>
            <person name="Nakamura S."/>
        </authorList>
    </citation>
    <scope>NUCLEOTIDE SEQUENCE [LARGE SCALE GENOMIC DNA]</scope>
    <source>
        <strain evidence="17 18">JCM 12603</strain>
    </source>
</reference>
<evidence type="ECO:0000313" key="17">
    <source>
        <dbReference type="EMBL" id="BBX50904.1"/>
    </source>
</evidence>
<evidence type="ECO:0000256" key="2">
    <source>
        <dbReference type="ARBA" id="ARBA00001933"/>
    </source>
</evidence>
<evidence type="ECO:0000256" key="16">
    <source>
        <dbReference type="RuleBase" id="RU003560"/>
    </source>
</evidence>
<proteinExistence type="inferred from homology"/>
<comment type="catalytic activity">
    <reaction evidence="1">
        <text>(S)-3-amino-2-methylpropanoate + 2-oxoglutarate = 2-methyl-3-oxopropanoate + L-glutamate</text>
        <dbReference type="Rhea" id="RHEA:13993"/>
        <dbReference type="ChEBI" id="CHEBI:16810"/>
        <dbReference type="ChEBI" id="CHEBI:29985"/>
        <dbReference type="ChEBI" id="CHEBI:57700"/>
        <dbReference type="ChEBI" id="CHEBI:58655"/>
        <dbReference type="EC" id="2.6.1.22"/>
    </reaction>
</comment>
<dbReference type="GO" id="GO:0030170">
    <property type="term" value="F:pyridoxal phosphate binding"/>
    <property type="evidence" value="ECO:0007669"/>
    <property type="project" value="InterPro"/>
</dbReference>
<evidence type="ECO:0000256" key="13">
    <source>
        <dbReference type="ARBA" id="ARBA00031787"/>
    </source>
</evidence>
<accession>A0A6N4V8F1</accession>
<evidence type="ECO:0000256" key="5">
    <source>
        <dbReference type="ARBA" id="ARBA00012876"/>
    </source>
</evidence>
<comment type="similarity">
    <text evidence="4 16">Belongs to the class-III pyridoxal-phosphate-dependent aminotransferase family.</text>
</comment>
<evidence type="ECO:0000256" key="6">
    <source>
        <dbReference type="ARBA" id="ARBA00012912"/>
    </source>
</evidence>
<evidence type="ECO:0000313" key="18">
    <source>
        <dbReference type="Proteomes" id="UP000466785"/>
    </source>
</evidence>
<comment type="pathway">
    <text evidence="3">Amino-acid degradation; 4-aminobutanoate degradation.</text>
</comment>
<dbReference type="CDD" id="cd00610">
    <property type="entry name" value="OAT_like"/>
    <property type="match status" value="1"/>
</dbReference>
<dbReference type="InterPro" id="IPR050103">
    <property type="entry name" value="Class-III_PLP-dep_AT"/>
</dbReference>
<dbReference type="EMBL" id="AP022570">
    <property type="protein sequence ID" value="BBX50904.1"/>
    <property type="molecule type" value="Genomic_DNA"/>
</dbReference>
<gene>
    <name evidence="17" type="ORF">MPOR_19300</name>
</gene>
<comment type="cofactor">
    <cofactor evidence="2">
        <name>pyridoxal 5'-phosphate</name>
        <dbReference type="ChEBI" id="CHEBI:597326"/>
    </cofactor>
</comment>
<comment type="catalytic activity">
    <reaction evidence="14">
        <text>4-aminobutanoate + 2-oxoglutarate = succinate semialdehyde + L-glutamate</text>
        <dbReference type="Rhea" id="RHEA:23352"/>
        <dbReference type="ChEBI" id="CHEBI:16810"/>
        <dbReference type="ChEBI" id="CHEBI:29985"/>
        <dbReference type="ChEBI" id="CHEBI:57706"/>
        <dbReference type="ChEBI" id="CHEBI:59888"/>
        <dbReference type="EC" id="2.6.1.19"/>
    </reaction>
</comment>
<dbReference type="SUPFAM" id="SSF53383">
    <property type="entry name" value="PLP-dependent transferases"/>
    <property type="match status" value="1"/>
</dbReference>
<dbReference type="FunFam" id="3.40.640.10:FF:000013">
    <property type="entry name" value="4-aminobutyrate aminotransferase"/>
    <property type="match status" value="1"/>
</dbReference>
<dbReference type="EC" id="2.6.1.19" evidence="6"/>
<dbReference type="PROSITE" id="PS00600">
    <property type="entry name" value="AA_TRANSFER_CLASS_3"/>
    <property type="match status" value="1"/>
</dbReference>
<dbReference type="PANTHER" id="PTHR11986">
    <property type="entry name" value="AMINOTRANSFERASE CLASS III"/>
    <property type="match status" value="1"/>
</dbReference>
<dbReference type="RefSeq" id="WP_163673399.1">
    <property type="nucleotide sequence ID" value="NZ_AP022570.1"/>
</dbReference>
<dbReference type="Gene3D" id="3.40.640.10">
    <property type="entry name" value="Type I PLP-dependent aspartate aminotransferase-like (Major domain)"/>
    <property type="match status" value="1"/>
</dbReference>
<sequence>MTALSPVLKQATGVLAARGEGAVLYDEDNRRYLDFTAGIGVTSTGHCHPHVVEAAQRQVGTLIHAQYTTVMHRPLLDLVDRLGEVLPAGLDRMFFTNSGSEAVEAALRLARQATGRPNVVVFHGGFHGRTVAAASMTTSGTKFRSGFAPMMAGVHVAPFPDPTHYGWPVEQATDFALAQLDYLLQTMTAPADTAAFVVEPVLGEGGYVPANARFLAGLRERADQHGIVLVIDEVQTGVGRTGKFWGHEHFASDGFVRPDVLITAKGLASGFPLSAIAATDELMSKAWPGSQGGTYGGNAVACAAALATLDVIRDEKLVDNAAARGDQLRQGLQLVADKHDAITDVRGLGLMLGNEFRDAAGKPDGAAAAAVQQEAARRGLLLLTCGAWGQVVRFIPALVVDADQVDEAVGIWADAVNAVG</sequence>
<evidence type="ECO:0000256" key="11">
    <source>
        <dbReference type="ARBA" id="ARBA00030204"/>
    </source>
</evidence>
<dbReference type="Pfam" id="PF00202">
    <property type="entry name" value="Aminotran_3"/>
    <property type="match status" value="1"/>
</dbReference>
<dbReference type="PIRSF" id="PIRSF000521">
    <property type="entry name" value="Transaminase_4ab_Lys_Orn"/>
    <property type="match status" value="1"/>
</dbReference>
<evidence type="ECO:0000256" key="7">
    <source>
        <dbReference type="ARBA" id="ARBA00022576"/>
    </source>
</evidence>
<dbReference type="AlphaFoldDB" id="A0A6N4V8F1"/>
<dbReference type="InterPro" id="IPR015422">
    <property type="entry name" value="PyrdxlP-dep_Trfase_small"/>
</dbReference>
<dbReference type="InterPro" id="IPR015424">
    <property type="entry name" value="PyrdxlP-dep_Trfase"/>
</dbReference>
<dbReference type="InterPro" id="IPR049704">
    <property type="entry name" value="Aminotrans_3_PPA_site"/>
</dbReference>
<evidence type="ECO:0000256" key="8">
    <source>
        <dbReference type="ARBA" id="ARBA00022679"/>
    </source>
</evidence>
<keyword evidence="7 17" id="KW-0032">Aminotransferase</keyword>
<evidence type="ECO:0000256" key="4">
    <source>
        <dbReference type="ARBA" id="ARBA00008954"/>
    </source>
</evidence>
<dbReference type="GO" id="GO:0034386">
    <property type="term" value="F:4-aminobutyrate:2-oxoglutarate transaminase activity"/>
    <property type="evidence" value="ECO:0007669"/>
    <property type="project" value="UniProtKB-EC"/>
</dbReference>
<dbReference type="InterPro" id="IPR015421">
    <property type="entry name" value="PyrdxlP-dep_Trfase_major"/>
</dbReference>
<evidence type="ECO:0000256" key="3">
    <source>
        <dbReference type="ARBA" id="ARBA00005176"/>
    </source>
</evidence>
<keyword evidence="8 17" id="KW-0808">Transferase</keyword>
<organism evidence="17 18">
    <name type="scientific">Mycolicibacterium poriferae</name>
    <dbReference type="NCBI Taxonomy" id="39694"/>
    <lineage>
        <taxon>Bacteria</taxon>
        <taxon>Bacillati</taxon>
        <taxon>Actinomycetota</taxon>
        <taxon>Actinomycetes</taxon>
        <taxon>Mycobacteriales</taxon>
        <taxon>Mycobacteriaceae</taxon>
        <taxon>Mycolicibacterium</taxon>
    </lineage>
</organism>
<keyword evidence="9 16" id="KW-0663">Pyridoxal phosphate</keyword>
<evidence type="ECO:0000256" key="9">
    <source>
        <dbReference type="ARBA" id="ARBA00022898"/>
    </source>
</evidence>
<dbReference type="GO" id="GO:0047298">
    <property type="term" value="F:(S)-3-amino-2-methylpropionate transaminase activity"/>
    <property type="evidence" value="ECO:0007669"/>
    <property type="project" value="UniProtKB-EC"/>
</dbReference>
<dbReference type="Gene3D" id="3.90.1150.10">
    <property type="entry name" value="Aspartate Aminotransferase, domain 1"/>
    <property type="match status" value="1"/>
</dbReference>